<dbReference type="InterPro" id="IPR016039">
    <property type="entry name" value="Thiolase-like"/>
</dbReference>
<organism evidence="9 10">
    <name type="scientific">Echinicola jeungdonensis</name>
    <dbReference type="NCBI Taxonomy" id="709343"/>
    <lineage>
        <taxon>Bacteria</taxon>
        <taxon>Pseudomonadati</taxon>
        <taxon>Bacteroidota</taxon>
        <taxon>Cytophagia</taxon>
        <taxon>Cytophagales</taxon>
        <taxon>Cyclobacteriaceae</taxon>
        <taxon>Echinicola</taxon>
    </lineage>
</organism>
<dbReference type="NCBIfam" id="TIGR01930">
    <property type="entry name" value="AcCoA-C-Actrans"/>
    <property type="match status" value="1"/>
</dbReference>
<keyword evidence="4 6" id="KW-0012">Acyltransferase</keyword>
<dbReference type="Gene3D" id="3.40.47.10">
    <property type="match status" value="1"/>
</dbReference>
<dbReference type="InterPro" id="IPR020616">
    <property type="entry name" value="Thiolase_N"/>
</dbReference>
<dbReference type="EC" id="2.3.1.16" evidence="5"/>
<keyword evidence="10" id="KW-1185">Reference proteome</keyword>
<dbReference type="EMBL" id="JBHMEW010000063">
    <property type="protein sequence ID" value="MFB9212735.1"/>
    <property type="molecule type" value="Genomic_DNA"/>
</dbReference>
<dbReference type="InterPro" id="IPR020610">
    <property type="entry name" value="Thiolase_AS"/>
</dbReference>
<dbReference type="PANTHER" id="PTHR43853">
    <property type="entry name" value="3-KETOACYL-COA THIOLASE, PEROXISOMAL"/>
    <property type="match status" value="1"/>
</dbReference>
<dbReference type="PANTHER" id="PTHR43853:SF21">
    <property type="entry name" value="STEROID 3-KETOACYL-COA THIOLASE"/>
    <property type="match status" value="1"/>
</dbReference>
<dbReference type="CDD" id="cd00751">
    <property type="entry name" value="thiolase"/>
    <property type="match status" value="1"/>
</dbReference>
<dbReference type="InterPro" id="IPR020615">
    <property type="entry name" value="Thiolase_acyl_enz_int_AS"/>
</dbReference>
<evidence type="ECO:0000256" key="4">
    <source>
        <dbReference type="ARBA" id="ARBA00023315"/>
    </source>
</evidence>
<feature type="domain" description="Thiolase N-terminal" evidence="7">
    <location>
        <begin position="4"/>
        <end position="260"/>
    </location>
</feature>
<dbReference type="PIRSF" id="PIRSF000429">
    <property type="entry name" value="Ac-CoA_Ac_transf"/>
    <property type="match status" value="1"/>
</dbReference>
<dbReference type="InterPro" id="IPR020617">
    <property type="entry name" value="Thiolase_C"/>
</dbReference>
<dbReference type="InterPro" id="IPR050215">
    <property type="entry name" value="Thiolase-like_sf_Thiolase"/>
</dbReference>
<dbReference type="SUPFAM" id="SSF53901">
    <property type="entry name" value="Thiolase-like"/>
    <property type="match status" value="2"/>
</dbReference>
<dbReference type="Proteomes" id="UP001589654">
    <property type="component" value="Unassembled WGS sequence"/>
</dbReference>
<reference evidence="9 10" key="1">
    <citation type="submission" date="2024-09" db="EMBL/GenBank/DDBJ databases">
        <authorList>
            <person name="Sun Q."/>
            <person name="Mori K."/>
        </authorList>
    </citation>
    <scope>NUCLEOTIDE SEQUENCE [LARGE SCALE GENOMIC DNA]</scope>
    <source>
        <strain evidence="9 10">CECT 7682</strain>
    </source>
</reference>
<name>A0ABV5J9D5_9BACT</name>
<evidence type="ECO:0000313" key="9">
    <source>
        <dbReference type="EMBL" id="MFB9212735.1"/>
    </source>
</evidence>
<dbReference type="Pfam" id="PF00108">
    <property type="entry name" value="Thiolase_N"/>
    <property type="match status" value="1"/>
</dbReference>
<dbReference type="RefSeq" id="WP_290247491.1">
    <property type="nucleotide sequence ID" value="NZ_JAUFQT010000001.1"/>
</dbReference>
<feature type="domain" description="Thiolase C-terminal" evidence="8">
    <location>
        <begin position="268"/>
        <end position="388"/>
    </location>
</feature>
<evidence type="ECO:0000256" key="3">
    <source>
        <dbReference type="ARBA" id="ARBA00022679"/>
    </source>
</evidence>
<evidence type="ECO:0000256" key="1">
    <source>
        <dbReference type="ARBA" id="ARBA00005189"/>
    </source>
</evidence>
<dbReference type="Pfam" id="PF02803">
    <property type="entry name" value="Thiolase_C"/>
    <property type="match status" value="1"/>
</dbReference>
<dbReference type="PROSITE" id="PS00098">
    <property type="entry name" value="THIOLASE_1"/>
    <property type="match status" value="1"/>
</dbReference>
<dbReference type="PROSITE" id="PS00737">
    <property type="entry name" value="THIOLASE_2"/>
    <property type="match status" value="1"/>
</dbReference>
<sequence>MEAYIVNGYRSAVGKAKKGGFRFYRPDDLAVDVIKHLIAQTPGLEASRVDDLIVGNAVPEAEQGMQMGRMISLMALGKVVPGFIINRYCGSGLEAIALATAKIKSGMANCIIAGGTESMSLVPMTGYKTALNWTIAREHPDYYLSMGITAEELAKDYDISREDSDQFAVRSHERALDAIKSGKFKNEIVPVQVEETFVDESGKKNSRNFTVDTDEGPRPGTNMDVLSNLKPAFKQGGQVTAGNSSQTSDGAAFTLVMSESMVKELNLEPVAKLVSYSVAGVDPRIMGIGPKEAVPKALKQAGMTFNDISLVELNEAFAAQALAVIRSLDMDPEKVNVNGGAVALGHPLGCTGAKLTVQIINELRRRKQKYGMVTACVGGGQGVAGVIELLK</sequence>
<comment type="pathway">
    <text evidence="1">Lipid metabolism.</text>
</comment>
<dbReference type="InterPro" id="IPR020613">
    <property type="entry name" value="Thiolase_CS"/>
</dbReference>
<dbReference type="InterPro" id="IPR002155">
    <property type="entry name" value="Thiolase"/>
</dbReference>
<evidence type="ECO:0000259" key="7">
    <source>
        <dbReference type="Pfam" id="PF00108"/>
    </source>
</evidence>
<accession>A0ABV5J9D5</accession>
<keyword evidence="3 6" id="KW-0808">Transferase</keyword>
<evidence type="ECO:0000256" key="5">
    <source>
        <dbReference type="ARBA" id="ARBA00024073"/>
    </source>
</evidence>
<comment type="caution">
    <text evidence="9">The sequence shown here is derived from an EMBL/GenBank/DDBJ whole genome shotgun (WGS) entry which is preliminary data.</text>
</comment>
<dbReference type="PROSITE" id="PS00099">
    <property type="entry name" value="THIOLASE_3"/>
    <property type="match status" value="1"/>
</dbReference>
<evidence type="ECO:0000313" key="10">
    <source>
        <dbReference type="Proteomes" id="UP001589654"/>
    </source>
</evidence>
<evidence type="ECO:0000259" key="8">
    <source>
        <dbReference type="Pfam" id="PF02803"/>
    </source>
</evidence>
<comment type="similarity">
    <text evidence="2 6">Belongs to the thiolase-like superfamily. Thiolase family.</text>
</comment>
<proteinExistence type="inferred from homology"/>
<evidence type="ECO:0000256" key="2">
    <source>
        <dbReference type="ARBA" id="ARBA00010982"/>
    </source>
</evidence>
<gene>
    <name evidence="9" type="ORF">ACFFUR_13045</name>
</gene>
<evidence type="ECO:0000256" key="6">
    <source>
        <dbReference type="RuleBase" id="RU003557"/>
    </source>
</evidence>
<protein>
    <recommendedName>
        <fullName evidence="5">acetyl-CoA C-acyltransferase</fullName>
        <ecNumber evidence="5">2.3.1.16</ecNumber>
    </recommendedName>
</protein>